<evidence type="ECO:0000256" key="1">
    <source>
        <dbReference type="ARBA" id="ARBA00007401"/>
    </source>
</evidence>
<dbReference type="Proteomes" id="UP000616779">
    <property type="component" value="Unassembled WGS sequence"/>
</dbReference>
<comment type="similarity">
    <text evidence="1">Belongs to the glycosyl hydrolase 2 family.</text>
</comment>
<proteinExistence type="inferred from homology"/>
<protein>
    <recommendedName>
        <fullName evidence="4">Glycoside hydrolase family 2 domain-containing protein</fullName>
    </recommendedName>
</protein>
<dbReference type="Gene3D" id="2.60.40.10">
    <property type="entry name" value="Immunoglobulins"/>
    <property type="match status" value="1"/>
</dbReference>
<dbReference type="SUPFAM" id="SSF49373">
    <property type="entry name" value="Invasin/intimin cell-adhesion fragments"/>
    <property type="match status" value="1"/>
</dbReference>
<evidence type="ECO:0000313" key="5">
    <source>
        <dbReference type="EMBL" id="NOU72872.1"/>
    </source>
</evidence>
<keyword evidence="3" id="KW-0326">Glycosidase</keyword>
<dbReference type="Pfam" id="PF18565">
    <property type="entry name" value="Glyco_hydro2_C5"/>
    <property type="match status" value="1"/>
</dbReference>
<evidence type="ECO:0000313" key="6">
    <source>
        <dbReference type="Proteomes" id="UP000616779"/>
    </source>
</evidence>
<evidence type="ECO:0000256" key="3">
    <source>
        <dbReference type="ARBA" id="ARBA00023295"/>
    </source>
</evidence>
<accession>A0ABX1XWF4</accession>
<dbReference type="InterPro" id="IPR008964">
    <property type="entry name" value="Invasin/intimin_cell_adhesion"/>
</dbReference>
<dbReference type="InterPro" id="IPR040605">
    <property type="entry name" value="Glyco_hydro2_dom5"/>
</dbReference>
<feature type="domain" description="Glycoside hydrolase family 2" evidence="4">
    <location>
        <begin position="49"/>
        <end position="130"/>
    </location>
</feature>
<reference evidence="5 6" key="1">
    <citation type="submission" date="2019-10" db="EMBL/GenBank/DDBJ databases">
        <title>Description of Paenibacillus terrestris sp. nov.</title>
        <authorList>
            <person name="Carlier A."/>
            <person name="Qi S."/>
        </authorList>
    </citation>
    <scope>NUCLEOTIDE SEQUENCE [LARGE SCALE GENOMIC DNA]</scope>
    <source>
        <strain evidence="5 6">LMG 31458</strain>
    </source>
</reference>
<comment type="caution">
    <text evidence="5">The sequence shown here is derived from an EMBL/GenBank/DDBJ whole genome shotgun (WGS) entry which is preliminary data.</text>
</comment>
<keyword evidence="2" id="KW-0378">Hydrolase</keyword>
<organism evidence="5 6">
    <name type="scientific">Paenibacillus phytorum</name>
    <dbReference type="NCBI Taxonomy" id="2654977"/>
    <lineage>
        <taxon>Bacteria</taxon>
        <taxon>Bacillati</taxon>
        <taxon>Bacillota</taxon>
        <taxon>Bacilli</taxon>
        <taxon>Bacillales</taxon>
        <taxon>Paenibacillaceae</taxon>
        <taxon>Paenibacillus</taxon>
    </lineage>
</organism>
<sequence>MLHDPLKEFGKAVSQGSAEIALDNVKQVDSQLESNVVSSNSKASAIITKKISADGADFVFVYAEIKDANGTVVPSACDEVLFDINGPAVIVGENPVRAEAGIATVLLQARETPGEITVLALAKGVKPAVIKLASGNAS</sequence>
<dbReference type="InterPro" id="IPR013783">
    <property type="entry name" value="Ig-like_fold"/>
</dbReference>
<dbReference type="EMBL" id="WHOA01000103">
    <property type="protein sequence ID" value="NOU72872.1"/>
    <property type="molecule type" value="Genomic_DNA"/>
</dbReference>
<evidence type="ECO:0000256" key="2">
    <source>
        <dbReference type="ARBA" id="ARBA00022801"/>
    </source>
</evidence>
<keyword evidence="6" id="KW-1185">Reference proteome</keyword>
<dbReference type="RefSeq" id="WP_171644161.1">
    <property type="nucleotide sequence ID" value="NZ_WHOA01000103.1"/>
</dbReference>
<gene>
    <name evidence="5" type="ORF">GC098_15820</name>
</gene>
<evidence type="ECO:0000259" key="4">
    <source>
        <dbReference type="Pfam" id="PF18565"/>
    </source>
</evidence>
<name>A0ABX1XWF4_9BACL</name>